<evidence type="ECO:0000313" key="2">
    <source>
        <dbReference type="EMBL" id="TVY57922.1"/>
    </source>
</evidence>
<dbReference type="OrthoDB" id="4072826at2759"/>
<comment type="caution">
    <text evidence="2">The sequence shown here is derived from an EMBL/GenBank/DDBJ whole genome shotgun (WGS) entry which is preliminary data.</text>
</comment>
<name>A0A8T9BSM7_9HELO</name>
<dbReference type="Gene3D" id="3.40.630.30">
    <property type="match status" value="1"/>
</dbReference>
<sequence>MSYSIETPRLWLEPLSVDKHFDDFWELWSDKDAVKWTWVHIHTFVLLLQSWEYYFEFTNLDYALVILFLLRDYWHLPGPRSNPTRSQHAPRFIREEALAFMLEILPNAKNPDIEKFAVLLRPVPDNPEPWTNAKGQPKMIGMTGTNRMSVHGMETGYFFNAKYYGKGYAGEAFSAFLKFYWSLPERMNFPHLVAKVDPGNIASEKIVMRVGARRGELLKEAYARKTDDGIEKRDAYCWYIDRPAKVVNNTSEQALSQ</sequence>
<keyword evidence="3" id="KW-1185">Reference proteome</keyword>
<dbReference type="InterPro" id="IPR051531">
    <property type="entry name" value="N-acetyltransferase"/>
</dbReference>
<protein>
    <submittedName>
        <fullName evidence="2">Putative N-acetyltransferase</fullName>
    </submittedName>
</protein>
<evidence type="ECO:0000313" key="3">
    <source>
        <dbReference type="Proteomes" id="UP000469558"/>
    </source>
</evidence>
<dbReference type="Proteomes" id="UP000469558">
    <property type="component" value="Unassembled WGS sequence"/>
</dbReference>
<proteinExistence type="predicted"/>
<dbReference type="AlphaFoldDB" id="A0A8T9BSM7"/>
<dbReference type="SUPFAM" id="SSF55729">
    <property type="entry name" value="Acyl-CoA N-acyltransferases (Nat)"/>
    <property type="match status" value="1"/>
</dbReference>
<dbReference type="GO" id="GO:0016747">
    <property type="term" value="F:acyltransferase activity, transferring groups other than amino-acyl groups"/>
    <property type="evidence" value="ECO:0007669"/>
    <property type="project" value="InterPro"/>
</dbReference>
<organism evidence="2 3">
    <name type="scientific">Lachnellula suecica</name>
    <dbReference type="NCBI Taxonomy" id="602035"/>
    <lineage>
        <taxon>Eukaryota</taxon>
        <taxon>Fungi</taxon>
        <taxon>Dikarya</taxon>
        <taxon>Ascomycota</taxon>
        <taxon>Pezizomycotina</taxon>
        <taxon>Leotiomycetes</taxon>
        <taxon>Helotiales</taxon>
        <taxon>Lachnaceae</taxon>
        <taxon>Lachnellula</taxon>
    </lineage>
</organism>
<dbReference type="PANTHER" id="PTHR43792:SF1">
    <property type="entry name" value="N-ACETYLTRANSFERASE DOMAIN-CONTAINING PROTEIN"/>
    <property type="match status" value="1"/>
</dbReference>
<dbReference type="InterPro" id="IPR016181">
    <property type="entry name" value="Acyl_CoA_acyltransferase"/>
</dbReference>
<evidence type="ECO:0000259" key="1">
    <source>
        <dbReference type="Pfam" id="PF13302"/>
    </source>
</evidence>
<dbReference type="InterPro" id="IPR000182">
    <property type="entry name" value="GNAT_dom"/>
</dbReference>
<dbReference type="Pfam" id="PF13302">
    <property type="entry name" value="Acetyltransf_3"/>
    <property type="match status" value="1"/>
</dbReference>
<dbReference type="EMBL" id="QGMK01002525">
    <property type="protein sequence ID" value="TVY57922.1"/>
    <property type="molecule type" value="Genomic_DNA"/>
</dbReference>
<accession>A0A8T9BSM7</accession>
<dbReference type="PANTHER" id="PTHR43792">
    <property type="entry name" value="GNAT FAMILY, PUTATIVE (AFU_ORTHOLOGUE AFUA_3G00765)-RELATED-RELATED"/>
    <property type="match status" value="1"/>
</dbReference>
<gene>
    <name evidence="2" type="primary">ynaD</name>
    <name evidence="2" type="ORF">LSUE1_G009946</name>
</gene>
<reference evidence="2 3" key="1">
    <citation type="submission" date="2018-05" db="EMBL/GenBank/DDBJ databases">
        <title>Genome sequencing and assembly of the regulated plant pathogen Lachnellula willkommii and related sister species for the development of diagnostic species identification markers.</title>
        <authorList>
            <person name="Giroux E."/>
            <person name="Bilodeau G."/>
        </authorList>
    </citation>
    <scope>NUCLEOTIDE SEQUENCE [LARGE SCALE GENOMIC DNA]</scope>
    <source>
        <strain evidence="2 3">CBS 268.59</strain>
    </source>
</reference>
<feature type="domain" description="N-acetyltransferase" evidence="1">
    <location>
        <begin position="95"/>
        <end position="213"/>
    </location>
</feature>